<reference evidence="2 3" key="1">
    <citation type="submission" date="2014-06" db="EMBL/GenBank/DDBJ databases">
        <authorList>
            <person name="Ju J."/>
            <person name="Zhang J."/>
        </authorList>
    </citation>
    <scope>NUCLEOTIDE SEQUENCE [LARGE SCALE GENOMIC DNA]</scope>
    <source>
        <strain evidence="2">DmW_045</strain>
    </source>
</reference>
<evidence type="ECO:0000313" key="3">
    <source>
        <dbReference type="Proteomes" id="UP000194639"/>
    </source>
</evidence>
<feature type="signal peptide" evidence="1">
    <location>
        <begin position="1"/>
        <end position="20"/>
    </location>
</feature>
<comment type="caution">
    <text evidence="2">The sequence shown here is derived from an EMBL/GenBank/DDBJ whole genome shotgun (WGS) entry which is preliminary data.</text>
</comment>
<protein>
    <recommendedName>
        <fullName evidence="4">Lipoprotein</fullName>
    </recommendedName>
</protein>
<gene>
    <name evidence="2" type="ORF">HK12_11515</name>
</gene>
<sequence>MKRALFLCLGLLAPALPACAQTVVDGSDKAATPFVKTTLKALSHKYAGTPTHFRQIAIHKVDDKQSVCGQISLENSKSPDASSYIPFGATEGQDNIIVFEPRTIPAALDFREVNSWINRGADLEDLEEMGCVPEGSYRAYSDTLNKVLQKRKNSS</sequence>
<dbReference type="AlphaFoldDB" id="A0A252A5X4"/>
<dbReference type="EMBL" id="JOMO01000005">
    <property type="protein sequence ID" value="OUI84988.1"/>
    <property type="molecule type" value="Genomic_DNA"/>
</dbReference>
<evidence type="ECO:0008006" key="4">
    <source>
        <dbReference type="Google" id="ProtNLM"/>
    </source>
</evidence>
<dbReference type="RefSeq" id="WP_086551607.1">
    <property type="nucleotide sequence ID" value="NZ_JOMO01000005.1"/>
</dbReference>
<organism evidence="2 3">
    <name type="scientific">Acetobacter orientalis</name>
    <dbReference type="NCBI Taxonomy" id="146474"/>
    <lineage>
        <taxon>Bacteria</taxon>
        <taxon>Pseudomonadati</taxon>
        <taxon>Pseudomonadota</taxon>
        <taxon>Alphaproteobacteria</taxon>
        <taxon>Acetobacterales</taxon>
        <taxon>Acetobacteraceae</taxon>
        <taxon>Acetobacter</taxon>
    </lineage>
</organism>
<accession>A0A252A5X4</accession>
<feature type="chain" id="PRO_5011694481" description="Lipoprotein" evidence="1">
    <location>
        <begin position="21"/>
        <end position="155"/>
    </location>
</feature>
<name>A0A252A5X4_9PROT</name>
<evidence type="ECO:0000256" key="1">
    <source>
        <dbReference type="SAM" id="SignalP"/>
    </source>
</evidence>
<evidence type="ECO:0000313" key="2">
    <source>
        <dbReference type="EMBL" id="OUI84988.1"/>
    </source>
</evidence>
<keyword evidence="1" id="KW-0732">Signal</keyword>
<dbReference type="Proteomes" id="UP000194639">
    <property type="component" value="Unassembled WGS sequence"/>
</dbReference>
<proteinExistence type="predicted"/>